<evidence type="ECO:0000313" key="2">
    <source>
        <dbReference type="Proteomes" id="UP000000561"/>
    </source>
</evidence>
<reference evidence="1 2" key="1">
    <citation type="journal article" date="2006" name="Nature">
        <title>Insights from the genome of the biotrophic fungal plant pathogen Ustilago maydis.</title>
        <authorList>
            <person name="Kamper J."/>
            <person name="Kahmann R."/>
            <person name="Bolker M."/>
            <person name="Ma L.J."/>
            <person name="Brefort T."/>
            <person name="Saville B.J."/>
            <person name="Banuett F."/>
            <person name="Kronstad J.W."/>
            <person name="Gold S.E."/>
            <person name="Muller O."/>
            <person name="Perlin M.H."/>
            <person name="Wosten H.A."/>
            <person name="de Vries R."/>
            <person name="Ruiz-Herrera J."/>
            <person name="Reynaga-Pena C.G."/>
            <person name="Snetselaar K."/>
            <person name="McCann M."/>
            <person name="Perez-Martin J."/>
            <person name="Feldbrugge M."/>
            <person name="Basse C.W."/>
            <person name="Steinberg G."/>
            <person name="Ibeas J.I."/>
            <person name="Holloman W."/>
            <person name="Guzman P."/>
            <person name="Farman M."/>
            <person name="Stajich J.E."/>
            <person name="Sentandreu R."/>
            <person name="Gonzalez-Prieto J.M."/>
            <person name="Kennell J.C."/>
            <person name="Molina L."/>
            <person name="Schirawski J."/>
            <person name="Mendoza-Mendoza A."/>
            <person name="Greilinger D."/>
            <person name="Munch K."/>
            <person name="Rossel N."/>
            <person name="Scherer M."/>
            <person name="Vranes M."/>
            <person name="Ladendorf O."/>
            <person name="Vincon V."/>
            <person name="Fuchs U."/>
            <person name="Sandrock B."/>
            <person name="Meng S."/>
            <person name="Ho E.C."/>
            <person name="Cahill M.J."/>
            <person name="Boyce K.J."/>
            <person name="Klose J."/>
            <person name="Klosterman S.J."/>
            <person name="Deelstra H.J."/>
            <person name="Ortiz-Castellanos L."/>
            <person name="Li W."/>
            <person name="Sanchez-Alonso P."/>
            <person name="Schreier P.H."/>
            <person name="Hauser-Hahn I."/>
            <person name="Vaupel M."/>
            <person name="Koopmann E."/>
            <person name="Friedrich G."/>
            <person name="Voss H."/>
            <person name="Schluter T."/>
            <person name="Margolis J."/>
            <person name="Platt D."/>
            <person name="Swimmer C."/>
            <person name="Gnirke A."/>
            <person name="Chen F."/>
            <person name="Vysotskaia V."/>
            <person name="Mannhaupt G."/>
            <person name="Guldener U."/>
            <person name="Munsterkotter M."/>
            <person name="Haase D."/>
            <person name="Oesterheld M."/>
            <person name="Mewes H.W."/>
            <person name="Mauceli E.W."/>
            <person name="DeCaprio D."/>
            <person name="Wade C.M."/>
            <person name="Butler J."/>
            <person name="Young S."/>
            <person name="Jaffe D.B."/>
            <person name="Calvo S."/>
            <person name="Nusbaum C."/>
            <person name="Galagan J."/>
            <person name="Birren B.W."/>
        </authorList>
    </citation>
    <scope>NUCLEOTIDE SEQUENCE [LARGE SCALE GENOMIC DNA]</scope>
    <source>
        <strain evidence="2">DSM 14603 / FGSC 9021 / UM521</strain>
    </source>
</reference>
<dbReference type="OrthoDB" id="2585251at2759"/>
<dbReference type="InParanoid" id="A0A0D1DV37"/>
<dbReference type="eggNOG" id="ENOG502RDVF">
    <property type="taxonomic scope" value="Eukaryota"/>
</dbReference>
<dbReference type="VEuPathDB" id="FungiDB:UMAG_11548"/>
<proteinExistence type="predicted"/>
<accession>A0A0D1DV37</accession>
<dbReference type="GeneID" id="23567415"/>
<dbReference type="AlphaFoldDB" id="A0A0D1DV37"/>
<keyword evidence="2" id="KW-1185">Reference proteome</keyword>
<organism evidence="1 2">
    <name type="scientific">Mycosarcoma maydis</name>
    <name type="common">Corn smut fungus</name>
    <name type="synonym">Ustilago maydis</name>
    <dbReference type="NCBI Taxonomy" id="5270"/>
    <lineage>
        <taxon>Eukaryota</taxon>
        <taxon>Fungi</taxon>
        <taxon>Dikarya</taxon>
        <taxon>Basidiomycota</taxon>
        <taxon>Ustilaginomycotina</taxon>
        <taxon>Ustilaginomycetes</taxon>
        <taxon>Ustilaginales</taxon>
        <taxon>Ustilaginaceae</taxon>
        <taxon>Mycosarcoma</taxon>
    </lineage>
</organism>
<dbReference type="Proteomes" id="UP000000561">
    <property type="component" value="Chromosome 13"/>
</dbReference>
<dbReference type="KEGG" id="uma:UMAG_11548"/>
<dbReference type="EMBL" id="CM003152">
    <property type="protein sequence ID" value="KIS67556.1"/>
    <property type="molecule type" value="Genomic_DNA"/>
</dbReference>
<gene>
    <name evidence="1" type="ORF">UMAG_11548</name>
</gene>
<evidence type="ECO:0000313" key="1">
    <source>
        <dbReference type="EMBL" id="KIS67556.1"/>
    </source>
</evidence>
<name>A0A0D1DV37_MYCMD</name>
<dbReference type="RefSeq" id="XP_011390991.1">
    <property type="nucleotide sequence ID" value="XM_011392689.1"/>
</dbReference>
<protein>
    <submittedName>
        <fullName evidence="1">Uncharacterized protein</fullName>
    </submittedName>
</protein>
<sequence>MLTRPSPGRLRALMRAVGQARSRPRLNNATIPLQPRSFHSIHLTSVHLGHASRILTTRSIHSSTASARNLRRTTSLAALLKRIFPQAARVVRLTLAKHTQPHHVLLSNIFCALRSTQLSAAYRVRSPLLKGAIDAFRSTVQRTSTHSARTAYSQLNTASVSFARGTLSGIGTRPAAGRLALSPLRGGVGLQSARKFSNGGARVFDNLIVHAPLAMRLAGDEVQDKLRLAGRQPVRARTIASAFKSPGPRRTGAMFSGEKLAGNAFLFAANKGKTVQEVDVTSCESTTLSDSESQCELDLYFQFPQLELACTSTRTTVTLRLIDPLYVALGGREPSPPMSTNPRLFDSAFLVDANTALEYEHRRYVRAKAVLRVLWNADLVEDMDLDGDPAVWTVKARGAAGMVEQTLREHVQFEFQDWCTFVDDAHERDQWDQWDQWNVEADDESASSSQFDLESTSSLSSVRVPTCELLDEVISLPCVSSASTLYDSRCEL</sequence>
<dbReference type="STRING" id="237631.A0A0D1DV37"/>